<keyword evidence="2" id="KW-0472">Membrane</keyword>
<dbReference type="AlphaFoldDB" id="A0A109QEE9"/>
<dbReference type="InterPro" id="IPR012902">
    <property type="entry name" value="N_methyl_site"/>
</dbReference>
<keyword evidence="2" id="KW-0998">Cell outer membrane</keyword>
<dbReference type="RefSeq" id="WP_060384353.1">
    <property type="nucleotide sequence ID" value="NZ_CP014141.1"/>
</dbReference>
<evidence type="ECO:0000313" key="4">
    <source>
        <dbReference type="Proteomes" id="UP000061630"/>
    </source>
</evidence>
<dbReference type="PROSITE" id="PS00409">
    <property type="entry name" value="PROKAR_NTER_METHYL"/>
    <property type="match status" value="1"/>
</dbReference>
<reference evidence="3 4" key="1">
    <citation type="submission" date="2016-01" db="EMBL/GenBank/DDBJ databases">
        <title>Genome sequence of Thermus parvatiensis, a thermophile isolated from a hot water spring.</title>
        <authorList>
            <person name="Tripathi C."/>
            <person name="Lal R."/>
        </authorList>
    </citation>
    <scope>NUCLEOTIDE SEQUENCE [LARGE SCALE GENOMIC DNA]</scope>
    <source>
        <strain evidence="3 4">RL</strain>
    </source>
</reference>
<dbReference type="Proteomes" id="UP000061630">
    <property type="component" value="Chromosome"/>
</dbReference>
<proteinExistence type="predicted"/>
<name>A0A109QEE9_9DEIN</name>
<dbReference type="Pfam" id="PF07963">
    <property type="entry name" value="N_methyl"/>
    <property type="match status" value="1"/>
</dbReference>
<evidence type="ECO:0000313" key="3">
    <source>
        <dbReference type="EMBL" id="AMA75487.1"/>
    </source>
</evidence>
<dbReference type="NCBIfam" id="TIGR02532">
    <property type="entry name" value="IV_pilin_GFxxxE"/>
    <property type="match status" value="1"/>
</dbReference>
<sequence length="290" mass="31159">MKGKGFTLVELLVALLTLGILFLAASEVTTRFLQTRAQLDTKAGLQGKLRRIVEVFTQDLRSAAFGGIGSIPYPSGAQGISFVLIEGGAGYPVRPHDSGNNESFKRAAEAKIVALVANRDQLGIQDGDQVLLVNGAGQATVLSVTQVNPVGQNLWHVVHSGCGNTIDYTPNTLLFRARTLGFRFDPQAGTLFARYGTGGEVPVAFNLTNFQIDYVYEGSGTLKINPPVYAWKNPQGSPPVQTGGLVLRRLVLSLEAEGQGRGRPQRISYSSAVELPRTGSYDIQELLPCQ</sequence>
<evidence type="ECO:0000256" key="2">
    <source>
        <dbReference type="ARBA" id="ARBA00023237"/>
    </source>
</evidence>
<comment type="subcellular location">
    <subcellularLocation>
        <location evidence="1">Cell outer membrane</location>
    </subcellularLocation>
</comment>
<gene>
    <name evidence="3" type="ORF">AV541_04715</name>
</gene>
<organism evidence="3 4">
    <name type="scientific">Thermus parvatiensis</name>
    <dbReference type="NCBI Taxonomy" id="456163"/>
    <lineage>
        <taxon>Bacteria</taxon>
        <taxon>Thermotogati</taxon>
        <taxon>Deinococcota</taxon>
        <taxon>Deinococci</taxon>
        <taxon>Thermales</taxon>
        <taxon>Thermaceae</taxon>
        <taxon>Thermus</taxon>
    </lineage>
</organism>
<dbReference type="EMBL" id="CP014141">
    <property type="protein sequence ID" value="AMA75487.1"/>
    <property type="molecule type" value="Genomic_DNA"/>
</dbReference>
<evidence type="ECO:0000256" key="1">
    <source>
        <dbReference type="ARBA" id="ARBA00004442"/>
    </source>
</evidence>
<accession>A0A109QEE9</accession>
<dbReference type="GO" id="GO:0009279">
    <property type="term" value="C:cell outer membrane"/>
    <property type="evidence" value="ECO:0007669"/>
    <property type="project" value="UniProtKB-SubCell"/>
</dbReference>
<protein>
    <submittedName>
        <fullName evidence="3">Prepilin-like protein</fullName>
    </submittedName>
</protein>
<dbReference type="KEGG" id="tpar:AV541_04715"/>